<comment type="caution">
    <text evidence="1">The sequence shown here is derived from an EMBL/GenBank/DDBJ whole genome shotgun (WGS) entry which is preliminary data.</text>
</comment>
<keyword evidence="2" id="KW-1185">Reference proteome</keyword>
<organism evidence="1 2">
    <name type="scientific">Melipona bicolor</name>
    <dbReference type="NCBI Taxonomy" id="60889"/>
    <lineage>
        <taxon>Eukaryota</taxon>
        <taxon>Metazoa</taxon>
        <taxon>Ecdysozoa</taxon>
        <taxon>Arthropoda</taxon>
        <taxon>Hexapoda</taxon>
        <taxon>Insecta</taxon>
        <taxon>Pterygota</taxon>
        <taxon>Neoptera</taxon>
        <taxon>Endopterygota</taxon>
        <taxon>Hymenoptera</taxon>
        <taxon>Apocrita</taxon>
        <taxon>Aculeata</taxon>
        <taxon>Apoidea</taxon>
        <taxon>Anthophila</taxon>
        <taxon>Apidae</taxon>
        <taxon>Melipona</taxon>
    </lineage>
</organism>
<sequence length="221" mass="26133">MVNPACRWLERIEDHHYDDHDVEYDEVFLFKNVYVVAFNPTERYKDRMRQTKLDATCSAKAKWCDQNYLGEGDRYIHVAALIPTKGRKPRARKEKDYGACELWPAESRLRSTEEVGRNRYFRLFGETKARDVCFEGILRENFRDFFGTDGLQTVRAFLETEFYKYLPRIDKSEVKKSGKGGIRENIFVCFTRDYNSQCYEKIVKISPVLSVRNFANVLQSR</sequence>
<dbReference type="Proteomes" id="UP001177670">
    <property type="component" value="Unassembled WGS sequence"/>
</dbReference>
<proteinExistence type="predicted"/>
<gene>
    <name evidence="1" type="ORF">K0M31_001431</name>
</gene>
<evidence type="ECO:0000313" key="1">
    <source>
        <dbReference type="EMBL" id="KAK1136900.1"/>
    </source>
</evidence>
<dbReference type="AlphaFoldDB" id="A0AA40GGN3"/>
<reference evidence="1" key="1">
    <citation type="submission" date="2021-10" db="EMBL/GenBank/DDBJ databases">
        <title>Melipona bicolor Genome sequencing and assembly.</title>
        <authorList>
            <person name="Araujo N.S."/>
            <person name="Arias M.C."/>
        </authorList>
    </citation>
    <scope>NUCLEOTIDE SEQUENCE</scope>
    <source>
        <strain evidence="1">USP_2M_L1-L4_2017</strain>
        <tissue evidence="1">Whole body</tissue>
    </source>
</reference>
<dbReference type="EMBL" id="JAHYIQ010000001">
    <property type="protein sequence ID" value="KAK1136900.1"/>
    <property type="molecule type" value="Genomic_DNA"/>
</dbReference>
<accession>A0AA40GGN3</accession>
<protein>
    <submittedName>
        <fullName evidence="1">Uncharacterized protein</fullName>
    </submittedName>
</protein>
<evidence type="ECO:0000313" key="2">
    <source>
        <dbReference type="Proteomes" id="UP001177670"/>
    </source>
</evidence>
<name>A0AA40GGN3_9HYME</name>